<protein>
    <submittedName>
        <fullName evidence="2">SREBP regulating gene protein</fullName>
    </submittedName>
</protein>
<accession>A0A5S6QIZ2</accession>
<proteinExistence type="predicted"/>
<keyword evidence="1" id="KW-1185">Reference proteome</keyword>
<name>A0A5S6QIZ2_TRIMR</name>
<reference evidence="2" key="1">
    <citation type="submission" date="2019-12" db="UniProtKB">
        <authorList>
            <consortium name="WormBaseParasite"/>
        </authorList>
    </citation>
    <scope>IDENTIFICATION</scope>
</reference>
<evidence type="ECO:0000313" key="2">
    <source>
        <dbReference type="WBParaSite" id="TMUE_2000006847.1"/>
    </source>
</evidence>
<organism evidence="1 2">
    <name type="scientific">Trichuris muris</name>
    <name type="common">Mouse whipworm</name>
    <dbReference type="NCBI Taxonomy" id="70415"/>
    <lineage>
        <taxon>Eukaryota</taxon>
        <taxon>Metazoa</taxon>
        <taxon>Ecdysozoa</taxon>
        <taxon>Nematoda</taxon>
        <taxon>Enoplea</taxon>
        <taxon>Dorylaimia</taxon>
        <taxon>Trichinellida</taxon>
        <taxon>Trichuridae</taxon>
        <taxon>Trichuris</taxon>
    </lineage>
</organism>
<dbReference type="Proteomes" id="UP000046395">
    <property type="component" value="Unassembled WGS sequence"/>
</dbReference>
<evidence type="ECO:0000313" key="1">
    <source>
        <dbReference type="Proteomes" id="UP000046395"/>
    </source>
</evidence>
<dbReference type="AlphaFoldDB" id="A0A5S6QIZ2"/>
<sequence>MRWANSRQLAPVVRFWSSHERADRGAAAVFIANRRLGVSSTIRRRRPDCADCALSGGYYWPSRWETAGRPASGSGAPFLVDSSSNASGNVARSSRRRCIDFVSFRFEKCGAFDSGGGGAREPVAVMITFLQASRGAIFNDIPACRCPQWSREAKNTSAPARSPKWEGGQPQRFRRRLSLFAFPRAYVTVVTDHFATLIMKLIFFFIACLSVTLVDSKISCGGTYRTAKKGLFKTYEGHPKLDELKRSLKGTGNMCYAKCAGQESTQSIYRITTSSCILSCCEQTLQEKTKLFETAYRR</sequence>
<dbReference type="WBParaSite" id="TMUE_2000006847.1">
    <property type="protein sequence ID" value="TMUE_2000006847.1"/>
    <property type="gene ID" value="WBGene00299728"/>
</dbReference>